<proteinExistence type="predicted"/>
<keyword evidence="1" id="KW-0732">Signal</keyword>
<dbReference type="AlphaFoldDB" id="A0A941E5U6"/>
<dbReference type="Pfam" id="PF04773">
    <property type="entry name" value="FecR"/>
    <property type="match status" value="1"/>
</dbReference>
<dbReference type="EMBL" id="JAGSPJ010000007">
    <property type="protein sequence ID" value="MBR7801491.1"/>
    <property type="molecule type" value="Genomic_DNA"/>
</dbReference>
<protein>
    <submittedName>
        <fullName evidence="3">FecR domain-containing protein</fullName>
    </submittedName>
</protein>
<dbReference type="RefSeq" id="WP_212676617.1">
    <property type="nucleotide sequence ID" value="NZ_JAGSPJ010000007.1"/>
</dbReference>
<reference evidence="3" key="1">
    <citation type="submission" date="2021-04" db="EMBL/GenBank/DDBJ databases">
        <title>novel species isolated from subtropical streams in China.</title>
        <authorList>
            <person name="Lu H."/>
        </authorList>
    </citation>
    <scope>NUCLEOTIDE SEQUENCE</scope>
    <source>
        <strain evidence="3">FT137W</strain>
    </source>
</reference>
<evidence type="ECO:0000313" key="3">
    <source>
        <dbReference type="EMBL" id="MBR7801491.1"/>
    </source>
</evidence>
<organism evidence="3 4">
    <name type="scientific">Undibacterium fentianense</name>
    <dbReference type="NCBI Taxonomy" id="2828728"/>
    <lineage>
        <taxon>Bacteria</taxon>
        <taxon>Pseudomonadati</taxon>
        <taxon>Pseudomonadota</taxon>
        <taxon>Betaproteobacteria</taxon>
        <taxon>Burkholderiales</taxon>
        <taxon>Oxalobacteraceae</taxon>
        <taxon>Undibacterium</taxon>
    </lineage>
</organism>
<feature type="chain" id="PRO_5037161223" evidence="1">
    <location>
        <begin position="28"/>
        <end position="441"/>
    </location>
</feature>
<keyword evidence="4" id="KW-1185">Reference proteome</keyword>
<dbReference type="InterPro" id="IPR006860">
    <property type="entry name" value="FecR"/>
</dbReference>
<sequence>MRTWLNHIRAGFFVLFFAMAMPLCAWANEVAGTVSFVIGEASTLTNGQKQAISRGDAIKAGQTIATGVNGHVHIKLIDGAFVSIRPSSRFVIEEYKYDAEQPKNSRIKFNLEQGTARSITGKAGEASKESYRLNTPLAAIGIRGTDFVVHTEQSVTRVVVQSGAIVMSPLSQECLSSAFGPCNTATARVLTAAMRDAYLELRNHKDAPILVPAEKSLNSPNLIAPPRPEEPVAERNGKAANNTPPVDATQIVTATNIANKIDSLANAVKPEPKPEPVIPAKIWWGRWDGSSTNMEGTITSAMSPDREVVMGTALFGIFREAGETFVPSSGVAKFKLAASESYLMSADRSLTAASILNPSLTVDFANRRFDTALNVKTQDGLVTEIRAGGEVTWQGLFITETASPDTLVLGSLSKNSDQAGYLFQRSLNGGTSIVGATRWVQ</sequence>
<evidence type="ECO:0000259" key="2">
    <source>
        <dbReference type="Pfam" id="PF04773"/>
    </source>
</evidence>
<feature type="domain" description="FecR protein" evidence="2">
    <location>
        <begin position="63"/>
        <end position="165"/>
    </location>
</feature>
<evidence type="ECO:0000256" key="1">
    <source>
        <dbReference type="SAM" id="SignalP"/>
    </source>
</evidence>
<dbReference type="Proteomes" id="UP000678545">
    <property type="component" value="Unassembled WGS sequence"/>
</dbReference>
<dbReference type="Gene3D" id="2.60.120.1440">
    <property type="match status" value="1"/>
</dbReference>
<feature type="signal peptide" evidence="1">
    <location>
        <begin position="1"/>
        <end position="27"/>
    </location>
</feature>
<comment type="caution">
    <text evidence="3">The sequence shown here is derived from an EMBL/GenBank/DDBJ whole genome shotgun (WGS) entry which is preliminary data.</text>
</comment>
<dbReference type="PANTHER" id="PTHR38731">
    <property type="entry name" value="LIPL45-RELATED LIPOPROTEIN-RELATED"/>
    <property type="match status" value="1"/>
</dbReference>
<accession>A0A941E5U6</accession>
<dbReference type="PANTHER" id="PTHR38731:SF3">
    <property type="entry name" value="BLL6125 PROTEIN"/>
    <property type="match status" value="1"/>
</dbReference>
<evidence type="ECO:0000313" key="4">
    <source>
        <dbReference type="Proteomes" id="UP000678545"/>
    </source>
</evidence>
<gene>
    <name evidence="3" type="ORF">KDM90_15880</name>
</gene>
<name>A0A941E5U6_9BURK</name>